<keyword evidence="2" id="KW-1185">Reference proteome</keyword>
<dbReference type="Proteomes" id="UP000319063">
    <property type="component" value="Segment"/>
</dbReference>
<gene>
    <name evidence="1" type="ORF">CPT_Moabite_083</name>
</gene>
<accession>A0A4Y5TQ53</accession>
<name>A0A4Y5TQ53_9CAUD</name>
<evidence type="ECO:0000313" key="1">
    <source>
        <dbReference type="EMBL" id="QDB71113.1"/>
    </source>
</evidence>
<organism evidence="1 2">
    <name type="scientific">Serratia phage Moabite</name>
    <dbReference type="NCBI Taxonomy" id="2587814"/>
    <lineage>
        <taxon>Viruses</taxon>
        <taxon>Duplodnaviria</taxon>
        <taxon>Heunggongvirae</taxon>
        <taxon>Uroviricota</taxon>
        <taxon>Caudoviricetes</taxon>
        <taxon>Chimalliviridae</taxon>
        <taxon>Moabitevirus</taxon>
        <taxon>Moabitevirus moabite</taxon>
    </lineage>
</organism>
<reference evidence="2" key="1">
    <citation type="submission" date="2019-05" db="EMBL/GenBank/DDBJ databases">
        <title>Complete Genome Sequence of Serratia marcescens Myophage Moabite.</title>
        <authorList>
            <person name="Price L."/>
            <person name="Rohren M."/>
            <person name="Newkirk H."/>
            <person name="Liu M."/>
            <person name="Ramsey J."/>
        </authorList>
    </citation>
    <scope>NUCLEOTIDE SEQUENCE [LARGE SCALE GENOMIC DNA]</scope>
</reference>
<sequence>MHKGPEMAPGTRRSASVSRGASAPLFIFFNGKLL</sequence>
<evidence type="ECO:0000313" key="2">
    <source>
        <dbReference type="Proteomes" id="UP000319063"/>
    </source>
</evidence>
<dbReference type="EMBL" id="MK994515">
    <property type="protein sequence ID" value="QDB71113.1"/>
    <property type="molecule type" value="Genomic_DNA"/>
</dbReference>
<proteinExistence type="predicted"/>
<protein>
    <submittedName>
        <fullName evidence="1">Uncharacterized protein</fullName>
    </submittedName>
</protein>